<dbReference type="SUPFAM" id="SSF88713">
    <property type="entry name" value="Glycoside hydrolase/deacetylase"/>
    <property type="match status" value="1"/>
</dbReference>
<dbReference type="InterPro" id="IPR002509">
    <property type="entry name" value="NODB_dom"/>
</dbReference>
<keyword evidence="2 8" id="KW-0147">Chitin-binding</keyword>
<keyword evidence="6" id="KW-0119">Carbohydrate metabolism</keyword>
<evidence type="ECO:0000256" key="2">
    <source>
        <dbReference type="ARBA" id="ARBA00022669"/>
    </source>
</evidence>
<evidence type="ECO:0000256" key="6">
    <source>
        <dbReference type="ARBA" id="ARBA00023277"/>
    </source>
</evidence>
<feature type="chain" id="PRO_5018258555" evidence="9">
    <location>
        <begin position="18"/>
        <end position="327"/>
    </location>
</feature>
<evidence type="ECO:0000313" key="13">
    <source>
        <dbReference type="Proteomes" id="UP000277580"/>
    </source>
</evidence>
<sequence>MHLSTLLLTLAPALALATPAFQNLQSRGSSDATCGNTGAGVNKGQTCSSGGVGGSCCSQNGWCGDTPAYCGAGCQAQFGRCDAPNAGTSGGSTSGTARSKNGNVLYGGGGVYRCVNPGTVAMTFDDGPYLYTNNLLDTLASAGAKATFFVTGSNLDKGNIDDPSKGWDKVIQRMYNNGHQVASHTWSHQDLSTLSEEARRNEMLHLEAALVKIIGRFPTYMRPPYSSCNGACQATLADLGYHIIYFDLDTDDYNQLGNIQNSKDNVDRAMAGTSPNSRSFLSIAHDIHPQTSNDLAPYMIRRFAEAGYRMVTLGECLGDPAGNWYRS</sequence>
<evidence type="ECO:0000256" key="7">
    <source>
        <dbReference type="ARBA" id="ARBA00023285"/>
    </source>
</evidence>
<dbReference type="EMBL" id="ML119112">
    <property type="protein sequence ID" value="RPB15729.1"/>
    <property type="molecule type" value="Genomic_DNA"/>
</dbReference>
<keyword evidence="8" id="KW-1015">Disulfide bond</keyword>
<name>A0A3N4L239_9PEZI</name>
<keyword evidence="13" id="KW-1185">Reference proteome</keyword>
<evidence type="ECO:0000256" key="3">
    <source>
        <dbReference type="ARBA" id="ARBA00022723"/>
    </source>
</evidence>
<feature type="signal peptide" evidence="9">
    <location>
        <begin position="1"/>
        <end position="17"/>
    </location>
</feature>
<keyword evidence="5 12" id="KW-0378">Hydrolase</keyword>
<evidence type="ECO:0000313" key="12">
    <source>
        <dbReference type="EMBL" id="RPB15729.1"/>
    </source>
</evidence>
<dbReference type="OrthoDB" id="407355at2759"/>
<evidence type="ECO:0000259" key="11">
    <source>
        <dbReference type="PROSITE" id="PS51677"/>
    </source>
</evidence>
<evidence type="ECO:0000256" key="4">
    <source>
        <dbReference type="ARBA" id="ARBA00022729"/>
    </source>
</evidence>
<dbReference type="GO" id="GO:0005975">
    <property type="term" value="P:carbohydrate metabolic process"/>
    <property type="evidence" value="ECO:0007669"/>
    <property type="project" value="InterPro"/>
</dbReference>
<evidence type="ECO:0000256" key="1">
    <source>
        <dbReference type="ARBA" id="ARBA00001941"/>
    </source>
</evidence>
<dbReference type="GO" id="GO:0016810">
    <property type="term" value="F:hydrolase activity, acting on carbon-nitrogen (but not peptide) bonds"/>
    <property type="evidence" value="ECO:0007669"/>
    <property type="project" value="InterPro"/>
</dbReference>
<dbReference type="Proteomes" id="UP000277580">
    <property type="component" value="Unassembled WGS sequence"/>
</dbReference>
<dbReference type="CDD" id="cd11618">
    <property type="entry name" value="ChtBD1_1"/>
    <property type="match status" value="1"/>
</dbReference>
<dbReference type="FunCoup" id="A0A3N4L239">
    <property type="interactions" value="40"/>
</dbReference>
<dbReference type="Gene3D" id="3.20.20.370">
    <property type="entry name" value="Glycoside hydrolase/deacetylase"/>
    <property type="match status" value="1"/>
</dbReference>
<feature type="disulfide bond" evidence="8">
    <location>
        <begin position="56"/>
        <end position="70"/>
    </location>
</feature>
<dbReference type="GO" id="GO:0046872">
    <property type="term" value="F:metal ion binding"/>
    <property type="evidence" value="ECO:0007669"/>
    <property type="project" value="UniProtKB-KW"/>
</dbReference>
<protein>
    <submittedName>
        <fullName evidence="12">Glycoside hydrolase/deacetylase</fullName>
    </submittedName>
</protein>
<organism evidence="12 13">
    <name type="scientific">Morchella conica CCBAS932</name>
    <dbReference type="NCBI Taxonomy" id="1392247"/>
    <lineage>
        <taxon>Eukaryota</taxon>
        <taxon>Fungi</taxon>
        <taxon>Dikarya</taxon>
        <taxon>Ascomycota</taxon>
        <taxon>Pezizomycotina</taxon>
        <taxon>Pezizomycetes</taxon>
        <taxon>Pezizales</taxon>
        <taxon>Morchellaceae</taxon>
        <taxon>Morchella</taxon>
    </lineage>
</organism>
<keyword evidence="3" id="KW-0479">Metal-binding</keyword>
<dbReference type="CDD" id="cd10951">
    <property type="entry name" value="CE4_ClCDA_like"/>
    <property type="match status" value="1"/>
</dbReference>
<dbReference type="Pfam" id="PF01522">
    <property type="entry name" value="Polysacc_deac_1"/>
    <property type="match status" value="1"/>
</dbReference>
<dbReference type="AlphaFoldDB" id="A0A3N4L239"/>
<dbReference type="PROSITE" id="PS51677">
    <property type="entry name" value="NODB"/>
    <property type="match status" value="1"/>
</dbReference>
<dbReference type="STRING" id="1392247.A0A3N4L239"/>
<evidence type="ECO:0000259" key="10">
    <source>
        <dbReference type="PROSITE" id="PS50941"/>
    </source>
</evidence>
<evidence type="ECO:0000256" key="5">
    <source>
        <dbReference type="ARBA" id="ARBA00022801"/>
    </source>
</evidence>
<dbReference type="SUPFAM" id="SSF57016">
    <property type="entry name" value="Plant lectins/antimicrobial peptides"/>
    <property type="match status" value="1"/>
</dbReference>
<dbReference type="Gene3D" id="3.30.60.10">
    <property type="entry name" value="Endochitinase-like"/>
    <property type="match status" value="1"/>
</dbReference>
<dbReference type="PROSITE" id="PS50941">
    <property type="entry name" value="CHIT_BIND_I_2"/>
    <property type="match status" value="1"/>
</dbReference>
<dbReference type="InterPro" id="IPR001002">
    <property type="entry name" value="Chitin-bd_1"/>
</dbReference>
<accession>A0A3N4L239</accession>
<dbReference type="GO" id="GO:0008061">
    <property type="term" value="F:chitin binding"/>
    <property type="evidence" value="ECO:0007669"/>
    <property type="project" value="UniProtKB-UniRule"/>
</dbReference>
<dbReference type="InterPro" id="IPR036861">
    <property type="entry name" value="Endochitinase-like_sf"/>
</dbReference>
<dbReference type="InParanoid" id="A0A3N4L239"/>
<dbReference type="PANTHER" id="PTHR46471:SF2">
    <property type="entry name" value="CHITIN DEACETYLASE-RELATED"/>
    <property type="match status" value="1"/>
</dbReference>
<feature type="domain" description="NodB homology" evidence="11">
    <location>
        <begin position="118"/>
        <end position="311"/>
    </location>
</feature>
<comment type="caution">
    <text evidence="8">Lacks conserved residue(s) required for the propagation of feature annotation.</text>
</comment>
<comment type="cofactor">
    <cofactor evidence="1">
        <name>Co(2+)</name>
        <dbReference type="ChEBI" id="CHEBI:48828"/>
    </cofactor>
</comment>
<dbReference type="PANTHER" id="PTHR46471">
    <property type="entry name" value="CHITIN DEACETYLASE"/>
    <property type="match status" value="1"/>
</dbReference>
<evidence type="ECO:0000256" key="8">
    <source>
        <dbReference type="PROSITE-ProRule" id="PRU00261"/>
    </source>
</evidence>
<evidence type="ECO:0000256" key="9">
    <source>
        <dbReference type="SAM" id="SignalP"/>
    </source>
</evidence>
<dbReference type="InterPro" id="IPR011330">
    <property type="entry name" value="Glyco_hydro/deAcase_b/a-brl"/>
</dbReference>
<keyword evidence="4 9" id="KW-0732">Signal</keyword>
<proteinExistence type="predicted"/>
<keyword evidence="7" id="KW-0170">Cobalt</keyword>
<reference evidence="12 13" key="1">
    <citation type="journal article" date="2018" name="Nat. Ecol. Evol.">
        <title>Pezizomycetes genomes reveal the molecular basis of ectomycorrhizal truffle lifestyle.</title>
        <authorList>
            <person name="Murat C."/>
            <person name="Payen T."/>
            <person name="Noel B."/>
            <person name="Kuo A."/>
            <person name="Morin E."/>
            <person name="Chen J."/>
            <person name="Kohler A."/>
            <person name="Krizsan K."/>
            <person name="Balestrini R."/>
            <person name="Da Silva C."/>
            <person name="Montanini B."/>
            <person name="Hainaut M."/>
            <person name="Levati E."/>
            <person name="Barry K.W."/>
            <person name="Belfiori B."/>
            <person name="Cichocki N."/>
            <person name="Clum A."/>
            <person name="Dockter R.B."/>
            <person name="Fauchery L."/>
            <person name="Guy J."/>
            <person name="Iotti M."/>
            <person name="Le Tacon F."/>
            <person name="Lindquist E.A."/>
            <person name="Lipzen A."/>
            <person name="Malagnac F."/>
            <person name="Mello A."/>
            <person name="Molinier V."/>
            <person name="Miyauchi S."/>
            <person name="Poulain J."/>
            <person name="Riccioni C."/>
            <person name="Rubini A."/>
            <person name="Sitrit Y."/>
            <person name="Splivallo R."/>
            <person name="Traeger S."/>
            <person name="Wang M."/>
            <person name="Zifcakova L."/>
            <person name="Wipf D."/>
            <person name="Zambonelli A."/>
            <person name="Paolocci F."/>
            <person name="Nowrousian M."/>
            <person name="Ottonello S."/>
            <person name="Baldrian P."/>
            <person name="Spatafora J.W."/>
            <person name="Henrissat B."/>
            <person name="Nagy L.G."/>
            <person name="Aury J.M."/>
            <person name="Wincker P."/>
            <person name="Grigoriev I.V."/>
            <person name="Bonfante P."/>
            <person name="Martin F.M."/>
        </authorList>
    </citation>
    <scope>NUCLEOTIDE SEQUENCE [LARGE SCALE GENOMIC DNA]</scope>
    <source>
        <strain evidence="12 13">CCBAS932</strain>
    </source>
</reference>
<gene>
    <name evidence="12" type="ORF">P167DRAFT_571377</name>
</gene>
<feature type="domain" description="Chitin-binding type-1" evidence="10">
    <location>
        <begin position="31"/>
        <end position="83"/>
    </location>
</feature>